<gene>
    <name evidence="11" type="primary">Dmoj\GI16733</name>
    <name evidence="11" type="ORF">Dmoj_GI16733</name>
</gene>
<feature type="region of interest" description="Disordered" evidence="9">
    <location>
        <begin position="2232"/>
        <end position="2260"/>
    </location>
</feature>
<feature type="compositionally biased region" description="Basic and acidic residues" evidence="9">
    <location>
        <begin position="2157"/>
        <end position="2175"/>
    </location>
</feature>
<feature type="region of interest" description="Disordered" evidence="9">
    <location>
        <begin position="743"/>
        <end position="767"/>
    </location>
</feature>
<reference evidence="11 12" key="1">
    <citation type="journal article" date="2007" name="Nature">
        <title>Evolution of genes and genomes on the Drosophila phylogeny.</title>
        <authorList>
            <consortium name="Drosophila 12 Genomes Consortium"/>
            <person name="Clark A.G."/>
            <person name="Eisen M.B."/>
            <person name="Smith D.R."/>
            <person name="Bergman C.M."/>
            <person name="Oliver B."/>
            <person name="Markow T.A."/>
            <person name="Kaufman T.C."/>
            <person name="Kellis M."/>
            <person name="Gelbart W."/>
            <person name="Iyer V.N."/>
            <person name="Pollard D.A."/>
            <person name="Sackton T.B."/>
            <person name="Larracuente A.M."/>
            <person name="Singh N.D."/>
            <person name="Abad J.P."/>
            <person name="Abt D.N."/>
            <person name="Adryan B."/>
            <person name="Aguade M."/>
            <person name="Akashi H."/>
            <person name="Anderson W.W."/>
            <person name="Aquadro C.F."/>
            <person name="Ardell D.H."/>
            <person name="Arguello R."/>
            <person name="Artieri C.G."/>
            <person name="Barbash D.A."/>
            <person name="Barker D."/>
            <person name="Barsanti P."/>
            <person name="Batterham P."/>
            <person name="Batzoglou S."/>
            <person name="Begun D."/>
            <person name="Bhutkar A."/>
            <person name="Blanco E."/>
            <person name="Bosak S.A."/>
            <person name="Bradley R.K."/>
            <person name="Brand A.D."/>
            <person name="Brent M.R."/>
            <person name="Brooks A.N."/>
            <person name="Brown R.H."/>
            <person name="Butlin R.K."/>
            <person name="Caggese C."/>
            <person name="Calvi B.R."/>
            <person name="Bernardo de Carvalho A."/>
            <person name="Caspi A."/>
            <person name="Castrezana S."/>
            <person name="Celniker S.E."/>
            <person name="Chang J.L."/>
            <person name="Chapple C."/>
            <person name="Chatterji S."/>
            <person name="Chinwalla A."/>
            <person name="Civetta A."/>
            <person name="Clifton S.W."/>
            <person name="Comeron J.M."/>
            <person name="Costello J.C."/>
            <person name="Coyne J.A."/>
            <person name="Daub J."/>
            <person name="David R.G."/>
            <person name="Delcher A.L."/>
            <person name="Delehaunty K."/>
            <person name="Do C.B."/>
            <person name="Ebling H."/>
            <person name="Edwards K."/>
            <person name="Eickbush T."/>
            <person name="Evans J.D."/>
            <person name="Filipski A."/>
            <person name="Findeiss S."/>
            <person name="Freyhult E."/>
            <person name="Fulton L."/>
            <person name="Fulton R."/>
            <person name="Garcia A.C."/>
            <person name="Gardiner A."/>
            <person name="Garfield D.A."/>
            <person name="Garvin B.E."/>
            <person name="Gibson G."/>
            <person name="Gilbert D."/>
            <person name="Gnerre S."/>
            <person name="Godfrey J."/>
            <person name="Good R."/>
            <person name="Gotea V."/>
            <person name="Gravely B."/>
            <person name="Greenberg A.J."/>
            <person name="Griffiths-Jones S."/>
            <person name="Gross S."/>
            <person name="Guigo R."/>
            <person name="Gustafson E.A."/>
            <person name="Haerty W."/>
            <person name="Hahn M.W."/>
            <person name="Halligan D.L."/>
            <person name="Halpern A.L."/>
            <person name="Halter G.M."/>
            <person name="Han M.V."/>
            <person name="Heger A."/>
            <person name="Hillier L."/>
            <person name="Hinrichs A.S."/>
            <person name="Holmes I."/>
            <person name="Hoskins R.A."/>
            <person name="Hubisz M.J."/>
            <person name="Hultmark D."/>
            <person name="Huntley M.A."/>
            <person name="Jaffe D.B."/>
            <person name="Jagadeeshan S."/>
            <person name="Jeck W.R."/>
            <person name="Johnson J."/>
            <person name="Jones C.D."/>
            <person name="Jordan W.C."/>
            <person name="Karpen G.H."/>
            <person name="Kataoka E."/>
            <person name="Keightley P.D."/>
            <person name="Kheradpour P."/>
            <person name="Kirkness E.F."/>
            <person name="Koerich L.B."/>
            <person name="Kristiansen K."/>
            <person name="Kudrna D."/>
            <person name="Kulathinal R.J."/>
            <person name="Kumar S."/>
            <person name="Kwok R."/>
            <person name="Lander E."/>
            <person name="Langley C.H."/>
            <person name="Lapoint R."/>
            <person name="Lazzaro B.P."/>
            <person name="Lee S.J."/>
            <person name="Levesque L."/>
            <person name="Li R."/>
            <person name="Lin C.F."/>
            <person name="Lin M.F."/>
            <person name="Lindblad-Toh K."/>
            <person name="Llopart A."/>
            <person name="Long M."/>
            <person name="Low L."/>
            <person name="Lozovsky E."/>
            <person name="Lu J."/>
            <person name="Luo M."/>
            <person name="Machado C.A."/>
            <person name="Makalowski W."/>
            <person name="Marzo M."/>
            <person name="Matsuda M."/>
            <person name="Matzkin L."/>
            <person name="McAllister B."/>
            <person name="McBride C.S."/>
            <person name="McKernan B."/>
            <person name="McKernan K."/>
            <person name="Mendez-Lago M."/>
            <person name="Minx P."/>
            <person name="Mollenhauer M.U."/>
            <person name="Montooth K."/>
            <person name="Mount S.M."/>
            <person name="Mu X."/>
            <person name="Myers E."/>
            <person name="Negre B."/>
            <person name="Newfeld S."/>
            <person name="Nielsen R."/>
            <person name="Noor M.A."/>
            <person name="O'Grady P."/>
            <person name="Pachter L."/>
            <person name="Papaceit M."/>
            <person name="Parisi M.J."/>
            <person name="Parisi M."/>
            <person name="Parts L."/>
            <person name="Pedersen J.S."/>
            <person name="Pesole G."/>
            <person name="Phillippy A.M."/>
            <person name="Ponting C.P."/>
            <person name="Pop M."/>
            <person name="Porcelli D."/>
            <person name="Powell J.R."/>
            <person name="Prohaska S."/>
            <person name="Pruitt K."/>
            <person name="Puig M."/>
            <person name="Quesneville H."/>
            <person name="Ram K.R."/>
            <person name="Rand D."/>
            <person name="Rasmussen M.D."/>
            <person name="Reed L.K."/>
            <person name="Reenan R."/>
            <person name="Reily A."/>
            <person name="Remington K.A."/>
            <person name="Rieger T.T."/>
            <person name="Ritchie M.G."/>
            <person name="Robin C."/>
            <person name="Rogers Y.H."/>
            <person name="Rohde C."/>
            <person name="Rozas J."/>
            <person name="Rubenfield M.J."/>
            <person name="Ruiz A."/>
            <person name="Russo S."/>
            <person name="Salzberg S.L."/>
            <person name="Sanchez-Gracia A."/>
            <person name="Saranga D.J."/>
            <person name="Sato H."/>
            <person name="Schaeffer S.W."/>
            <person name="Schatz M.C."/>
            <person name="Schlenke T."/>
            <person name="Schwartz R."/>
            <person name="Segarra C."/>
            <person name="Singh R.S."/>
            <person name="Sirot L."/>
            <person name="Sirota M."/>
            <person name="Sisneros N.B."/>
            <person name="Smith C.D."/>
            <person name="Smith T.F."/>
            <person name="Spieth J."/>
            <person name="Stage D.E."/>
            <person name="Stark A."/>
            <person name="Stephan W."/>
            <person name="Strausberg R.L."/>
            <person name="Strempel S."/>
            <person name="Sturgill D."/>
            <person name="Sutton G."/>
            <person name="Sutton G.G."/>
            <person name="Tao W."/>
            <person name="Teichmann S."/>
            <person name="Tobari Y.N."/>
            <person name="Tomimura Y."/>
            <person name="Tsolas J.M."/>
            <person name="Valente V.L."/>
            <person name="Venter E."/>
            <person name="Venter J.C."/>
            <person name="Vicario S."/>
            <person name="Vieira F.G."/>
            <person name="Vilella A.J."/>
            <person name="Villasante A."/>
            <person name="Walenz B."/>
            <person name="Wang J."/>
            <person name="Wasserman M."/>
            <person name="Watts T."/>
            <person name="Wilson D."/>
            <person name="Wilson R.K."/>
            <person name="Wing R.A."/>
            <person name="Wolfner M.F."/>
            <person name="Wong A."/>
            <person name="Wong G.K."/>
            <person name="Wu C.I."/>
            <person name="Wu G."/>
            <person name="Yamamoto D."/>
            <person name="Yang H.P."/>
            <person name="Yang S.P."/>
            <person name="Yorke J.A."/>
            <person name="Yoshida K."/>
            <person name="Zdobnov E."/>
            <person name="Zhang P."/>
            <person name="Zhang Y."/>
            <person name="Zimin A.V."/>
            <person name="Baldwin J."/>
            <person name="Abdouelleil A."/>
            <person name="Abdulkadir J."/>
            <person name="Abebe A."/>
            <person name="Abera B."/>
            <person name="Abreu J."/>
            <person name="Acer S.C."/>
            <person name="Aftuck L."/>
            <person name="Alexander A."/>
            <person name="An P."/>
            <person name="Anderson E."/>
            <person name="Anderson S."/>
            <person name="Arachi H."/>
            <person name="Azer M."/>
            <person name="Bachantsang P."/>
            <person name="Barry A."/>
            <person name="Bayul T."/>
            <person name="Berlin A."/>
            <person name="Bessette D."/>
            <person name="Bloom T."/>
            <person name="Blye J."/>
            <person name="Boguslavskiy L."/>
            <person name="Bonnet C."/>
            <person name="Boukhgalter B."/>
            <person name="Bourzgui I."/>
            <person name="Brown A."/>
            <person name="Cahill P."/>
            <person name="Channer S."/>
            <person name="Cheshatsang Y."/>
            <person name="Chuda L."/>
            <person name="Citroen M."/>
            <person name="Collymore A."/>
            <person name="Cooke P."/>
            <person name="Costello M."/>
            <person name="D'Aco K."/>
            <person name="Daza R."/>
            <person name="De Haan G."/>
            <person name="DeGray S."/>
            <person name="DeMaso C."/>
            <person name="Dhargay N."/>
            <person name="Dooley K."/>
            <person name="Dooley E."/>
            <person name="Doricent M."/>
            <person name="Dorje P."/>
            <person name="Dorjee K."/>
            <person name="Dupes A."/>
            <person name="Elong R."/>
            <person name="Falk J."/>
            <person name="Farina A."/>
            <person name="Faro S."/>
            <person name="Ferguson D."/>
            <person name="Fisher S."/>
            <person name="Foley C.D."/>
            <person name="Franke A."/>
            <person name="Friedrich D."/>
            <person name="Gadbois L."/>
            <person name="Gearin G."/>
            <person name="Gearin C.R."/>
            <person name="Giannoukos G."/>
            <person name="Goode T."/>
            <person name="Graham J."/>
            <person name="Grandbois E."/>
            <person name="Grewal S."/>
            <person name="Gyaltsen K."/>
            <person name="Hafez N."/>
            <person name="Hagos B."/>
            <person name="Hall J."/>
            <person name="Henson C."/>
            <person name="Hollinger A."/>
            <person name="Honan T."/>
            <person name="Huard M.D."/>
            <person name="Hughes L."/>
            <person name="Hurhula B."/>
            <person name="Husby M.E."/>
            <person name="Kamat A."/>
            <person name="Kanga B."/>
            <person name="Kashin S."/>
            <person name="Khazanovich D."/>
            <person name="Kisner P."/>
            <person name="Lance K."/>
            <person name="Lara M."/>
            <person name="Lee W."/>
            <person name="Lennon N."/>
            <person name="Letendre F."/>
            <person name="LeVine R."/>
            <person name="Lipovsky A."/>
            <person name="Liu X."/>
            <person name="Liu J."/>
            <person name="Liu S."/>
            <person name="Lokyitsang T."/>
            <person name="Lokyitsang Y."/>
            <person name="Lubonja R."/>
            <person name="Lui A."/>
            <person name="MacDonald P."/>
            <person name="Magnisalis V."/>
            <person name="Maru K."/>
            <person name="Matthews C."/>
            <person name="McCusker W."/>
            <person name="McDonough S."/>
            <person name="Mehta T."/>
            <person name="Meldrim J."/>
            <person name="Meneus L."/>
            <person name="Mihai O."/>
            <person name="Mihalev A."/>
            <person name="Mihova T."/>
            <person name="Mittelman R."/>
            <person name="Mlenga V."/>
            <person name="Montmayeur A."/>
            <person name="Mulrain L."/>
            <person name="Navidi A."/>
            <person name="Naylor J."/>
            <person name="Negash T."/>
            <person name="Nguyen T."/>
            <person name="Nguyen N."/>
            <person name="Nicol R."/>
            <person name="Norbu C."/>
            <person name="Norbu N."/>
            <person name="Novod N."/>
            <person name="O'Neill B."/>
            <person name="Osman S."/>
            <person name="Markiewicz E."/>
            <person name="Oyono O.L."/>
            <person name="Patti C."/>
            <person name="Phunkhang P."/>
            <person name="Pierre F."/>
            <person name="Priest M."/>
            <person name="Raghuraman S."/>
            <person name="Rege F."/>
            <person name="Reyes R."/>
            <person name="Rise C."/>
            <person name="Rogov P."/>
            <person name="Ross K."/>
            <person name="Ryan E."/>
            <person name="Settipalli S."/>
            <person name="Shea T."/>
            <person name="Sherpa N."/>
            <person name="Shi L."/>
            <person name="Shih D."/>
            <person name="Sparrow T."/>
            <person name="Spaulding J."/>
            <person name="Stalker J."/>
            <person name="Stange-Thomann N."/>
            <person name="Stavropoulos S."/>
            <person name="Stone C."/>
            <person name="Strader C."/>
            <person name="Tesfaye S."/>
            <person name="Thomson T."/>
            <person name="Thoulutsang Y."/>
            <person name="Thoulutsang D."/>
            <person name="Topham K."/>
            <person name="Topping I."/>
            <person name="Tsamla T."/>
            <person name="Vassiliev H."/>
            <person name="Vo A."/>
            <person name="Wangchuk T."/>
            <person name="Wangdi T."/>
            <person name="Weiand M."/>
            <person name="Wilkinson J."/>
            <person name="Wilson A."/>
            <person name="Yadav S."/>
            <person name="Young G."/>
            <person name="Yu Q."/>
            <person name="Zembek L."/>
            <person name="Zhong D."/>
            <person name="Zimmer A."/>
            <person name="Zwirko Z."/>
            <person name="Jaffe D.B."/>
            <person name="Alvarez P."/>
            <person name="Brockman W."/>
            <person name="Butler J."/>
            <person name="Chin C."/>
            <person name="Gnerre S."/>
            <person name="Grabherr M."/>
            <person name="Kleber M."/>
            <person name="Mauceli E."/>
            <person name="MacCallum I."/>
        </authorList>
    </citation>
    <scope>NUCLEOTIDE SEQUENCE [LARGE SCALE GENOMIC DNA]</scope>
    <source>
        <strain evidence="12">Tucson 15081-1352.22</strain>
    </source>
</reference>
<dbReference type="GO" id="GO:0007010">
    <property type="term" value="P:cytoskeleton organization"/>
    <property type="evidence" value="ECO:0007669"/>
    <property type="project" value="TreeGrafter"/>
</dbReference>
<feature type="region of interest" description="Disordered" evidence="9">
    <location>
        <begin position="929"/>
        <end position="951"/>
    </location>
</feature>
<evidence type="ECO:0000256" key="7">
    <source>
        <dbReference type="PROSITE-ProRule" id="PRU00385"/>
    </source>
</evidence>
<feature type="region of interest" description="Disordered" evidence="9">
    <location>
        <begin position="1196"/>
        <end position="1216"/>
    </location>
</feature>
<keyword evidence="12" id="KW-1185">Reference proteome</keyword>
<feature type="compositionally biased region" description="Low complexity" evidence="9">
    <location>
        <begin position="1091"/>
        <end position="1105"/>
    </location>
</feature>
<evidence type="ECO:0000256" key="2">
    <source>
        <dbReference type="ARBA" id="ARBA00008619"/>
    </source>
</evidence>
<feature type="domain" description="KASH" evidence="10">
    <location>
        <begin position="2264"/>
        <end position="2319"/>
    </location>
</feature>
<accession>B4L8X5</accession>
<dbReference type="PANTHER" id="PTHR21524">
    <property type="entry name" value="SPECTRIN REPEAT CONTAINING NUCLEAR ENVELOPE PROTEIN 2"/>
    <property type="match status" value="1"/>
</dbReference>
<feature type="compositionally biased region" description="Basic and acidic residues" evidence="9">
    <location>
        <begin position="2205"/>
        <end position="2220"/>
    </location>
</feature>
<dbReference type="GO" id="GO:0048471">
    <property type="term" value="C:perinuclear region of cytoplasm"/>
    <property type="evidence" value="ECO:0007669"/>
    <property type="project" value="TreeGrafter"/>
</dbReference>
<dbReference type="GO" id="GO:0019894">
    <property type="term" value="F:kinesin binding"/>
    <property type="evidence" value="ECO:0007669"/>
    <property type="project" value="TreeGrafter"/>
</dbReference>
<feature type="topological domain" description="Cytoplasmic" evidence="7">
    <location>
        <begin position="1"/>
        <end position="2272"/>
    </location>
</feature>
<dbReference type="Proteomes" id="UP000009192">
    <property type="component" value="Unassembled WGS sequence"/>
</dbReference>
<evidence type="ECO:0000256" key="6">
    <source>
        <dbReference type="ARBA" id="ARBA00023242"/>
    </source>
</evidence>
<feature type="region of interest" description="Disordered" evidence="9">
    <location>
        <begin position="363"/>
        <end position="417"/>
    </location>
</feature>
<dbReference type="InParanoid" id="B4L8X5"/>
<keyword evidence="3 7" id="KW-0812">Transmembrane</keyword>
<feature type="region of interest" description="Disordered" evidence="9">
    <location>
        <begin position="93"/>
        <end position="117"/>
    </location>
</feature>
<evidence type="ECO:0000259" key="10">
    <source>
        <dbReference type="PROSITE" id="PS51049"/>
    </source>
</evidence>
<keyword evidence="5 7" id="KW-0472">Membrane</keyword>
<evidence type="ECO:0000313" key="12">
    <source>
        <dbReference type="Proteomes" id="UP000009192"/>
    </source>
</evidence>
<comment type="similarity">
    <text evidence="2">Belongs to the nesprin family.</text>
</comment>
<dbReference type="SMR" id="B4L8X5"/>
<feature type="compositionally biased region" description="Low complexity" evidence="9">
    <location>
        <begin position="929"/>
        <end position="941"/>
    </location>
</feature>
<keyword evidence="4" id="KW-1133">Transmembrane helix</keyword>
<feature type="compositionally biased region" description="Basic and acidic residues" evidence="9">
    <location>
        <begin position="1675"/>
        <end position="1705"/>
    </location>
</feature>
<feature type="region of interest" description="Disordered" evidence="9">
    <location>
        <begin position="2152"/>
        <end position="2220"/>
    </location>
</feature>
<evidence type="ECO:0000256" key="9">
    <source>
        <dbReference type="SAM" id="MobiDB-lite"/>
    </source>
</evidence>
<feature type="region of interest" description="Disordered" evidence="9">
    <location>
        <begin position="1606"/>
        <end position="1626"/>
    </location>
</feature>
<dbReference type="GO" id="GO:0007097">
    <property type="term" value="P:nuclear migration"/>
    <property type="evidence" value="ECO:0007669"/>
    <property type="project" value="TreeGrafter"/>
</dbReference>
<keyword evidence="6" id="KW-0539">Nucleus</keyword>
<dbReference type="PANTHER" id="PTHR21524:SF5">
    <property type="entry name" value="SPECTRIN REPEAT CONTAINING NUCLEAR ENVELOPE PROTEIN 2"/>
    <property type="match status" value="1"/>
</dbReference>
<feature type="topological domain" description="Perinuclear space" evidence="7">
    <location>
        <begin position="2294"/>
        <end position="2319"/>
    </location>
</feature>
<dbReference type="GO" id="GO:0006997">
    <property type="term" value="P:nucleus organization"/>
    <property type="evidence" value="ECO:0007669"/>
    <property type="project" value="TreeGrafter"/>
</dbReference>
<proteinExistence type="inferred from homology"/>
<dbReference type="KEGG" id="dmo:Dmoj_GI16733"/>
<feature type="compositionally biased region" description="Basic residues" evidence="9">
    <location>
        <begin position="2195"/>
        <end position="2204"/>
    </location>
</feature>
<evidence type="ECO:0000256" key="3">
    <source>
        <dbReference type="ARBA" id="ARBA00022692"/>
    </source>
</evidence>
<feature type="compositionally biased region" description="Low complexity" evidence="9">
    <location>
        <begin position="435"/>
        <end position="450"/>
    </location>
</feature>
<feature type="compositionally biased region" description="Polar residues" evidence="9">
    <location>
        <begin position="1071"/>
        <end position="1083"/>
    </location>
</feature>
<feature type="compositionally biased region" description="Low complexity" evidence="9">
    <location>
        <begin position="367"/>
        <end position="410"/>
    </location>
</feature>
<feature type="compositionally biased region" description="Acidic residues" evidence="9">
    <location>
        <begin position="494"/>
        <end position="515"/>
    </location>
</feature>
<feature type="compositionally biased region" description="Basic residues" evidence="9">
    <location>
        <begin position="1363"/>
        <end position="1374"/>
    </location>
</feature>
<sequence>MEAATATRNRADEMDEMEIEAEAVTVAVATDMGVATEETSFSNQETDKAAITMKCSNGSTDITNTTTTTTATTATTTLRLEDVVAFVMPAVGATNPRTTKPATKSASSSRSSSLRKQKQKLNMLDVIGCGAGGGGAGGADVGVIGGAAVNDMKTSQSMTSLPADELQQERRDVIQAKLHLERPYNSLKKNSQSSSSKCSGGNNSNKMHRYSWGSGHSHSSSTSLHSSATLGLGSSGKDDLWAAIQTNYNYIMDTNLLDTCKEARFEIEEAQPTSRESKFTGSQLHILDETQRPEGLCEDPKELRRWLRDMENKLENAPTISELTLYCNSELQRHLAVHSVLYHEIVSHARVVSACIRAASEREREQSQSQSQSQSQLQLQSQSQQPASLTSNCSSESTSDSATKSHSLSSGFASDAAPLTTPSVGVATGSGLVAAGGSSNSSNSNNNNTAHPRKGEGNLERLRDRYHLIYLKAFELQLCLDNLLRKRSSTANGLDDDDDTEDDSFGYEGEDGDAATEDDLNEAVSDLDLECESAPSHNSTELLQRCQLTATEIVVASVQAEDQSRDCIATQKPGDEADEEDDDDADADVVDFVIAKRAWRPGKSNHHHNHLSHSSNSAAGAATLTDFEADSESSDLEQVQQLRRGGGACCSGISFNQRLAQLTAGHLNMSHAINSSSSINCNGNANANGNTNGSGSGSSSTPNLSNLSLLQTRHGNKMLPPQCHSSHNGKSKSIAVAVITPNTHHSNGHVHNGHGHGHGHGHDLNKSPTVLRKSLMHRSHNDTSKFNRSNRKSKNCAIFYFKHLDTDNETSGAGTDPAGEDHEVERASEILKSADASSDDDDEGWLYTAATGAAATVTAAAATSTVDGLQSAAISSTTSGAVAGVSDDSDKENKELLLTTSVTATVAATTAAAITASVVAVGGSSSNYDSSSACSSSNSNGVHTETSATSRVTQMQRSIVDMDIQFQINGSASDGSNSNSNMRHIISNNCYNNHKQQQQQHQQQLRFDSKQLQQQLKLNLENAAEATVADNTNGNAAQLLCHNHNNNNNSNSFYSRADICNISVWPSDMTNGNSSPTAQQNGGSRLPPRSPAKSAKSGKSQASSSNATMSPAKGKVSHDSIKQLVLEAEHLVRDAQESSLKTPTKQKHSIIKISSTVKKRELQMPGPIKQRVEEWLEHQPSTPQLLNRNHLEVPIKPDDCEASGEASETDSMPQTNLVCGANSDSSEGFTDSIATCMQTSTNSYGNSTERIGGSAEPIHQPATPLGFGSSNQSLNVKIVKRTQTRRKSERPWSVSCLSQLTTDAAQLTAAITDVGQSSPGTGLASHSISESALDSLSPGPRARTASSSGTGSNAARKADSKGSLRRRRARKKRMSAASAGKKSDSGSEAPGDLTQTLMKSCESMSSQQLQEFTNALLSIQKVSPTKDEPAPEADSESQLMVPKFRVGSFTTAALRASEIRLGALAALSNYMHEDEQQAELSTEEHHSSISETAWDNYQEKYNSENYSEGLDSDAARRLLEFGDDYRNFIDSQSDCCSSLSAANNLDSFSPPRMDSLQQHELKALHINQETISSSVDHARRQRALELQYERRRKTLEVRRKSCQDMADAIGSQQEQLQQQRDQHQATNANLSSSATALMTPKNSASAQLPARTDSVGRKLEFGGSMSHSAQSLLRRTSESDTSTRRRRTVTADERRRSSRNLEKCIKVIPATSSSSGDDSEDGEQEMRSLLQQSKDRLEDTRALKIRCHLLRPEDYNEIINTCRDNIRCLEAVLRGPPGTVLSTQCAGQTKDLLANWEDLLNWSENAASARKLQQEMSALKHTLRRLGDPSTPELLDTEPAIQVAIEALKHDQTQLSSYRTNMLRLNASVHSWLTRQERRLQQEQLQQESEQLQQKEKKLQLQQQQQQQQQQQEEQQLELEQEAGVAITVTDSNGNQVVEASTGTCDVSSLISAEQEFHKHLKDEVSDMYSAWDEADARINSQLEMLTNSLIAWRQLECGLSEFQLALGQDRGTLKGLEGALDKGQATPVELAQNVKLVAKLLSEKVNVSQEQLLAVQQHLDPNHIYHIAKFTASNGSLSDSGISDGGATSDGGLSERERRLGVLRRLAKQLELALAPGSAAMRSIAERMESAEAELKQLQNTCRDLIVRTAASHQQKQQEKLKEQKEQREHEEQKQPLANGHAKQLAVKSANQSPKRRNGRKPRPAGEKQEKQPLRKDQELQVVEQLQRIVAAGGGGDEPPEDPATMLDSSEDEDDAAAKAKPRGWAWRIARAAVPMQLALFTFFCAACMMQPNCCDNLNNLSMSFTPQLRYIRGPPPI</sequence>
<feature type="compositionally biased region" description="Low complexity" evidence="9">
    <location>
        <begin position="99"/>
        <end position="112"/>
    </location>
</feature>
<evidence type="ECO:0000256" key="4">
    <source>
        <dbReference type="ARBA" id="ARBA00022989"/>
    </source>
</evidence>
<dbReference type="EMBL" id="CH933816">
    <property type="protein sequence ID" value="EDW17150.2"/>
    <property type="molecule type" value="Genomic_DNA"/>
</dbReference>
<organism evidence="11 12">
    <name type="scientific">Drosophila mojavensis</name>
    <name type="common">Fruit fly</name>
    <dbReference type="NCBI Taxonomy" id="7230"/>
    <lineage>
        <taxon>Eukaryota</taxon>
        <taxon>Metazoa</taxon>
        <taxon>Ecdysozoa</taxon>
        <taxon>Arthropoda</taxon>
        <taxon>Hexapoda</taxon>
        <taxon>Insecta</taxon>
        <taxon>Pterygota</taxon>
        <taxon>Neoptera</taxon>
        <taxon>Endopterygota</taxon>
        <taxon>Diptera</taxon>
        <taxon>Brachycera</taxon>
        <taxon>Muscomorpha</taxon>
        <taxon>Ephydroidea</taxon>
        <taxon>Drosophilidae</taxon>
        <taxon>Drosophila</taxon>
    </lineage>
</organism>
<dbReference type="PROSITE" id="PS51049">
    <property type="entry name" value="KASH"/>
    <property type="match status" value="1"/>
</dbReference>
<feature type="region of interest" description="Disordered" evidence="9">
    <location>
        <begin position="1658"/>
        <end position="1734"/>
    </location>
</feature>
<feature type="region of interest" description="Disordered" evidence="9">
    <location>
        <begin position="1071"/>
        <end position="1118"/>
    </location>
</feature>
<feature type="coiled-coil region" evidence="8">
    <location>
        <begin position="1873"/>
        <end position="1923"/>
    </location>
</feature>
<protein>
    <recommendedName>
        <fullName evidence="10">KASH domain-containing protein</fullName>
    </recommendedName>
</protein>
<keyword evidence="8" id="KW-0175">Coiled coil</keyword>
<dbReference type="eggNOG" id="ENOG502QT75">
    <property type="taxonomic scope" value="Eukaryota"/>
</dbReference>
<feature type="compositionally biased region" description="Low complexity" evidence="9">
    <location>
        <begin position="213"/>
        <end position="228"/>
    </location>
</feature>
<dbReference type="InterPro" id="IPR012315">
    <property type="entry name" value="KASH"/>
</dbReference>
<feature type="compositionally biased region" description="Basic residues" evidence="9">
    <location>
        <begin position="746"/>
        <end position="759"/>
    </location>
</feature>
<feature type="region of interest" description="Disordered" evidence="9">
    <location>
        <begin position="179"/>
        <end position="228"/>
    </location>
</feature>
<dbReference type="HOGENOM" id="CLU_001190_0_0_1"/>
<dbReference type="Pfam" id="PF10541">
    <property type="entry name" value="KASH"/>
    <property type="match status" value="1"/>
</dbReference>
<feature type="region of interest" description="Disordered" evidence="9">
    <location>
        <begin position="435"/>
        <end position="458"/>
    </location>
</feature>
<evidence type="ECO:0000256" key="1">
    <source>
        <dbReference type="ARBA" id="ARBA00004126"/>
    </source>
</evidence>
<evidence type="ECO:0000313" key="11">
    <source>
        <dbReference type="EMBL" id="EDW17150.2"/>
    </source>
</evidence>
<feature type="region of interest" description="Disordered" evidence="9">
    <location>
        <begin position="1316"/>
        <end position="1393"/>
    </location>
</feature>
<feature type="region of interest" description="Disordered" evidence="9">
    <location>
        <begin position="489"/>
        <end position="515"/>
    </location>
</feature>
<feature type="compositionally biased region" description="Polar residues" evidence="9">
    <location>
        <begin position="942"/>
        <end position="951"/>
    </location>
</feature>
<feature type="compositionally biased region" description="Low complexity" evidence="9">
    <location>
        <begin position="1612"/>
        <end position="1626"/>
    </location>
</feature>
<feature type="compositionally biased region" description="Low complexity" evidence="9">
    <location>
        <begin position="185"/>
        <end position="205"/>
    </location>
</feature>
<name>B4L8X5_DROMO</name>
<feature type="compositionally biased region" description="Polar residues" evidence="9">
    <location>
        <begin position="1316"/>
        <end position="1334"/>
    </location>
</feature>
<comment type="subcellular location">
    <subcellularLocation>
        <location evidence="1">Nucleus membrane</location>
    </subcellularLocation>
</comment>
<evidence type="ECO:0000256" key="8">
    <source>
        <dbReference type="SAM" id="Coils"/>
    </source>
</evidence>
<dbReference type="GO" id="GO:0031965">
    <property type="term" value="C:nuclear membrane"/>
    <property type="evidence" value="ECO:0007669"/>
    <property type="project" value="UniProtKB-SubCell"/>
</dbReference>
<dbReference type="OrthoDB" id="10041151at2759"/>
<evidence type="ECO:0000256" key="5">
    <source>
        <dbReference type="ARBA" id="ARBA00023136"/>
    </source>
</evidence>
<feature type="compositionally biased region" description="Low complexity" evidence="9">
    <location>
        <begin position="1341"/>
        <end position="1355"/>
    </location>
</feature>
<dbReference type="SMART" id="SM01249">
    <property type="entry name" value="KASH"/>
    <property type="match status" value="1"/>
</dbReference>